<keyword evidence="3" id="KW-0808">Transferase</keyword>
<keyword evidence="6" id="KW-0016">Alginate biosynthesis</keyword>
<dbReference type="GO" id="GO:0042121">
    <property type="term" value="P:alginic acid biosynthetic process"/>
    <property type="evidence" value="ECO:0007669"/>
    <property type="project" value="UniProtKB-KW"/>
</dbReference>
<evidence type="ECO:0000256" key="1">
    <source>
        <dbReference type="ARBA" id="ARBA00004418"/>
    </source>
</evidence>
<proteinExistence type="predicted"/>
<evidence type="ECO:0000256" key="7">
    <source>
        <dbReference type="SAM" id="MobiDB-lite"/>
    </source>
</evidence>
<dbReference type="SUPFAM" id="SSF52266">
    <property type="entry name" value="SGNH hydrolase"/>
    <property type="match status" value="1"/>
</dbReference>
<comment type="pathway">
    <text evidence="2">Glycan biosynthesis; alginate biosynthesis.</text>
</comment>
<keyword evidence="10" id="KW-1185">Reference proteome</keyword>
<feature type="region of interest" description="Disordered" evidence="7">
    <location>
        <begin position="348"/>
        <end position="392"/>
    </location>
</feature>
<evidence type="ECO:0000256" key="2">
    <source>
        <dbReference type="ARBA" id="ARBA00005182"/>
    </source>
</evidence>
<dbReference type="InterPro" id="IPR031811">
    <property type="entry name" value="ALGX/ALGJ_SGNH-like"/>
</dbReference>
<dbReference type="Pfam" id="PF16822">
    <property type="entry name" value="ALGX"/>
    <property type="match status" value="1"/>
</dbReference>
<dbReference type="KEGG" id="hcu:MUN79_06205"/>
<dbReference type="Proteomes" id="UP000831796">
    <property type="component" value="Chromosome"/>
</dbReference>
<keyword evidence="4" id="KW-0732">Signal</keyword>
<dbReference type="AlphaFoldDB" id="A0A8T9Q8R4"/>
<evidence type="ECO:0000313" key="10">
    <source>
        <dbReference type="Proteomes" id="UP000831796"/>
    </source>
</evidence>
<gene>
    <name evidence="9" type="ORF">MUN79_06205</name>
</gene>
<evidence type="ECO:0000256" key="4">
    <source>
        <dbReference type="ARBA" id="ARBA00022729"/>
    </source>
</evidence>
<dbReference type="EMBL" id="CP095046">
    <property type="protein sequence ID" value="UOQ73525.1"/>
    <property type="molecule type" value="Genomic_DNA"/>
</dbReference>
<organism evidence="9 10">
    <name type="scientific">Hymenobacter cellulosilyticus</name>
    <dbReference type="NCBI Taxonomy" id="2932248"/>
    <lineage>
        <taxon>Bacteria</taxon>
        <taxon>Pseudomonadati</taxon>
        <taxon>Bacteroidota</taxon>
        <taxon>Cytophagia</taxon>
        <taxon>Cytophagales</taxon>
        <taxon>Hymenobacteraceae</taxon>
        <taxon>Hymenobacter</taxon>
    </lineage>
</organism>
<protein>
    <recommendedName>
        <fullName evidence="8">AlgX/AlgJ SGNH hydrolase-like domain-containing protein</fullName>
    </recommendedName>
</protein>
<dbReference type="RefSeq" id="WP_244676876.1">
    <property type="nucleotide sequence ID" value="NZ_CP095046.1"/>
</dbReference>
<keyword evidence="5" id="KW-0574">Periplasm</keyword>
<evidence type="ECO:0000256" key="3">
    <source>
        <dbReference type="ARBA" id="ARBA00022679"/>
    </source>
</evidence>
<dbReference type="GO" id="GO:0042597">
    <property type="term" value="C:periplasmic space"/>
    <property type="evidence" value="ECO:0007669"/>
    <property type="project" value="UniProtKB-SubCell"/>
</dbReference>
<feature type="domain" description="AlgX/AlgJ SGNH hydrolase-like" evidence="8">
    <location>
        <begin position="113"/>
        <end position="304"/>
    </location>
</feature>
<evidence type="ECO:0000256" key="5">
    <source>
        <dbReference type="ARBA" id="ARBA00022764"/>
    </source>
</evidence>
<name>A0A8T9Q8R4_9BACT</name>
<evidence type="ECO:0000259" key="8">
    <source>
        <dbReference type="Pfam" id="PF16822"/>
    </source>
</evidence>
<comment type="subcellular location">
    <subcellularLocation>
        <location evidence="1">Periplasm</location>
    </subcellularLocation>
</comment>
<sequence>MKHILFFLLFLLLVGPALQAKYHWVEEPTLAGAYHVSEHPSLSVEALTSGTYQAQLENYLEDRIGFRTWLIQLRNQLSFSFLGVARSTDLVIGNNVLFQQGPVDAYLGKDFMGEAEIQRRVRRMRIVQDDLAKRGIPFLFMMAPNKGRYQPEDLPYWTLKQKQPLSNYEVFVREMKANQVNLLDFCQLFARWKDTTAYALFPSGGTHWSAYGSTLAADTLFKRIEKLGSFDLIDFRRTGPMEVSQNEVRGTDGDLSGPLNLLFGYKHYPMAYPHIVFDPLRPPQQQPNMLVSGDSFGAALMQFNPYFQTLFSPIPATGAWKEPFSGLPPSRPKRARSWTSWISARRLSPGSSSWFSLRSTTCPTRNSSTSSTTSTIPSPTPTGPASTRSKPS</sequence>
<dbReference type="GO" id="GO:0016740">
    <property type="term" value="F:transferase activity"/>
    <property type="evidence" value="ECO:0007669"/>
    <property type="project" value="UniProtKB-KW"/>
</dbReference>
<reference evidence="9" key="1">
    <citation type="submission" date="2022-04" db="EMBL/GenBank/DDBJ databases">
        <title>Hymenobacter sp. isolated from the air.</title>
        <authorList>
            <person name="Won M."/>
            <person name="Lee C.-M."/>
            <person name="Woen H.-Y."/>
            <person name="Kwon S.-W."/>
        </authorList>
    </citation>
    <scope>NUCLEOTIDE SEQUENCE</scope>
    <source>
        <strain evidence="9">5116S-3</strain>
    </source>
</reference>
<evidence type="ECO:0000313" key="9">
    <source>
        <dbReference type="EMBL" id="UOQ73525.1"/>
    </source>
</evidence>
<accession>A0A8T9Q8R4</accession>
<evidence type="ECO:0000256" key="6">
    <source>
        <dbReference type="ARBA" id="ARBA00022841"/>
    </source>
</evidence>
<feature type="compositionally biased region" description="Low complexity" evidence="7">
    <location>
        <begin position="358"/>
        <end position="392"/>
    </location>
</feature>